<reference evidence="2" key="1">
    <citation type="journal article" date="2014" name="Front. Microbiol.">
        <title>High frequency of phylogenetically diverse reductive dehalogenase-homologous genes in deep subseafloor sedimentary metagenomes.</title>
        <authorList>
            <person name="Kawai M."/>
            <person name="Futagami T."/>
            <person name="Toyoda A."/>
            <person name="Takaki Y."/>
            <person name="Nishi S."/>
            <person name="Hori S."/>
            <person name="Arai W."/>
            <person name="Tsubouchi T."/>
            <person name="Morono Y."/>
            <person name="Uchiyama I."/>
            <person name="Ito T."/>
            <person name="Fujiyama A."/>
            <person name="Inagaki F."/>
            <person name="Takami H."/>
        </authorList>
    </citation>
    <scope>NUCLEOTIDE SEQUENCE</scope>
    <source>
        <strain evidence="2">Expedition CK06-06</strain>
    </source>
</reference>
<evidence type="ECO:0000313" key="2">
    <source>
        <dbReference type="EMBL" id="GAJ15139.1"/>
    </source>
</evidence>
<name>X1UCB1_9ZZZZ</name>
<accession>X1UCB1</accession>
<comment type="caution">
    <text evidence="2">The sequence shown here is derived from an EMBL/GenBank/DDBJ whole genome shotgun (WGS) entry which is preliminary data.</text>
</comment>
<keyword evidence="1" id="KW-0175">Coiled coil</keyword>
<dbReference type="PROSITE" id="PS51257">
    <property type="entry name" value="PROKAR_LIPOPROTEIN"/>
    <property type="match status" value="1"/>
</dbReference>
<sequence>MKKAIVAGLALILMLLFAISCGIPQEEYDRVSSDLTAAQTQIQSLQSDLSAKESDLEAAKEKLEQGKARIEILNAVFLPAITGELDRMTEAESVSYFFEWRDKVTALEDPTLTAKFEVMLETFSDQAFMSFFIYLLESIPKALE</sequence>
<evidence type="ECO:0000256" key="1">
    <source>
        <dbReference type="SAM" id="Coils"/>
    </source>
</evidence>
<organism evidence="2">
    <name type="scientific">marine sediment metagenome</name>
    <dbReference type="NCBI Taxonomy" id="412755"/>
    <lineage>
        <taxon>unclassified sequences</taxon>
        <taxon>metagenomes</taxon>
        <taxon>ecological metagenomes</taxon>
    </lineage>
</organism>
<feature type="coiled-coil region" evidence="1">
    <location>
        <begin position="28"/>
        <end position="76"/>
    </location>
</feature>
<proteinExistence type="predicted"/>
<evidence type="ECO:0008006" key="3">
    <source>
        <dbReference type="Google" id="ProtNLM"/>
    </source>
</evidence>
<gene>
    <name evidence="2" type="ORF">S12H4_48081</name>
</gene>
<dbReference type="EMBL" id="BARW01030003">
    <property type="protein sequence ID" value="GAJ15139.1"/>
    <property type="molecule type" value="Genomic_DNA"/>
</dbReference>
<dbReference type="AlphaFoldDB" id="X1UCB1"/>
<protein>
    <recommendedName>
        <fullName evidence="3">Lipoprotein</fullName>
    </recommendedName>
</protein>